<dbReference type="InterPro" id="IPR010730">
    <property type="entry name" value="HET"/>
</dbReference>
<reference evidence="3" key="1">
    <citation type="submission" date="2023-06" db="EMBL/GenBank/DDBJ databases">
        <title>Genome-scale phylogeny and comparative genomics of the fungal order Sordariales.</title>
        <authorList>
            <consortium name="Lawrence Berkeley National Laboratory"/>
            <person name="Hensen N."/>
            <person name="Bonometti L."/>
            <person name="Westerberg I."/>
            <person name="Brannstrom I.O."/>
            <person name="Guillou S."/>
            <person name="Cros-Aarteil S."/>
            <person name="Calhoun S."/>
            <person name="Haridas S."/>
            <person name="Kuo A."/>
            <person name="Mondo S."/>
            <person name="Pangilinan J."/>
            <person name="Riley R."/>
            <person name="Labutti K."/>
            <person name="Andreopoulos B."/>
            <person name="Lipzen A."/>
            <person name="Chen C."/>
            <person name="Yanf M."/>
            <person name="Daum C."/>
            <person name="Ng V."/>
            <person name="Clum A."/>
            <person name="Steindorff A."/>
            <person name="Ohm R."/>
            <person name="Martin F."/>
            <person name="Silar P."/>
            <person name="Natvig D."/>
            <person name="Lalanne C."/>
            <person name="Gautier V."/>
            <person name="Ament-Velasquez S.L."/>
            <person name="Kruys A."/>
            <person name="Hutchinson M.I."/>
            <person name="Powell A.J."/>
            <person name="Barry K."/>
            <person name="Miller A.N."/>
            <person name="Grigoriev I.V."/>
            <person name="Debuchy R."/>
            <person name="Gladieux P."/>
            <person name="Thoren M.H."/>
            <person name="Johannesson H."/>
        </authorList>
    </citation>
    <scope>NUCLEOTIDE SEQUENCE</scope>
    <source>
        <strain evidence="3">PSN4</strain>
    </source>
</reference>
<organism evidence="3 4">
    <name type="scientific">Echria macrotheca</name>
    <dbReference type="NCBI Taxonomy" id="438768"/>
    <lineage>
        <taxon>Eukaryota</taxon>
        <taxon>Fungi</taxon>
        <taxon>Dikarya</taxon>
        <taxon>Ascomycota</taxon>
        <taxon>Pezizomycotina</taxon>
        <taxon>Sordariomycetes</taxon>
        <taxon>Sordariomycetidae</taxon>
        <taxon>Sordariales</taxon>
        <taxon>Schizotheciaceae</taxon>
        <taxon>Echria</taxon>
    </lineage>
</organism>
<dbReference type="Proteomes" id="UP001239445">
    <property type="component" value="Unassembled WGS sequence"/>
</dbReference>
<protein>
    <submittedName>
        <fullName evidence="3">HET-domain-containing protein</fullName>
    </submittedName>
</protein>
<feature type="domain" description="DUF8212" evidence="2">
    <location>
        <begin position="242"/>
        <end position="264"/>
    </location>
</feature>
<sequence length="301" mass="34537">MRLIDVHTLKLHEFVGSHLLRVDYAVLSHTWGDDEVTFQDMQNLNKTVRAKKGFPKILQAAKLAKADGLPWVWVDTCCIDKTSSAELSEAINSMYMWYYRSSICYAYLVDVDSHPPVEDDASQFMRSRWFTRGWTLQELIAPRQVTFHAKDWKRIGEKLLVLPPASIVPSMLWGEKGKSALCRASCIPRAVLFEGRPIEQYCVAQRMSWASKRVCTRVEDTAYSLLGLFGINMPLLYGEENKAFIRLQEEIIKATDDHSIYAWTIPEDVPKGFPSKWHRRGRTSLFFSRALLVCKTTGLHS</sequence>
<accession>A0AAJ0BCC0</accession>
<dbReference type="AlphaFoldDB" id="A0AAJ0BCC0"/>
<dbReference type="PANTHER" id="PTHR10622">
    <property type="entry name" value="HET DOMAIN-CONTAINING PROTEIN"/>
    <property type="match status" value="1"/>
</dbReference>
<feature type="domain" description="Heterokaryon incompatibility" evidence="1">
    <location>
        <begin position="24"/>
        <end position="113"/>
    </location>
</feature>
<comment type="caution">
    <text evidence="3">The sequence shown here is derived from an EMBL/GenBank/DDBJ whole genome shotgun (WGS) entry which is preliminary data.</text>
</comment>
<dbReference type="Pfam" id="PF06985">
    <property type="entry name" value="HET"/>
    <property type="match status" value="1"/>
</dbReference>
<dbReference type="Pfam" id="PF26640">
    <property type="entry name" value="DUF8212"/>
    <property type="match status" value="1"/>
</dbReference>
<proteinExistence type="predicted"/>
<dbReference type="EMBL" id="MU839833">
    <property type="protein sequence ID" value="KAK1755417.1"/>
    <property type="molecule type" value="Genomic_DNA"/>
</dbReference>
<evidence type="ECO:0000313" key="3">
    <source>
        <dbReference type="EMBL" id="KAK1755417.1"/>
    </source>
</evidence>
<evidence type="ECO:0000313" key="4">
    <source>
        <dbReference type="Proteomes" id="UP001239445"/>
    </source>
</evidence>
<evidence type="ECO:0000259" key="2">
    <source>
        <dbReference type="Pfam" id="PF26640"/>
    </source>
</evidence>
<dbReference type="InterPro" id="IPR058525">
    <property type="entry name" value="DUF8212"/>
</dbReference>
<dbReference type="PANTHER" id="PTHR10622:SF10">
    <property type="entry name" value="HET DOMAIN-CONTAINING PROTEIN"/>
    <property type="match status" value="1"/>
</dbReference>
<name>A0AAJ0BCC0_9PEZI</name>
<gene>
    <name evidence="3" type="ORF">QBC47DRAFT_422685</name>
</gene>
<evidence type="ECO:0000259" key="1">
    <source>
        <dbReference type="Pfam" id="PF06985"/>
    </source>
</evidence>
<keyword evidence="4" id="KW-1185">Reference proteome</keyword>